<evidence type="ECO:0000313" key="5">
    <source>
        <dbReference type="EMBL" id="ORY49270.1"/>
    </source>
</evidence>
<feature type="domain" description="Fe-containing alcohol dehydrogenase-like C-terminal" evidence="4">
    <location>
        <begin position="195"/>
        <end position="388"/>
    </location>
</feature>
<evidence type="ECO:0000259" key="4">
    <source>
        <dbReference type="Pfam" id="PF25137"/>
    </source>
</evidence>
<dbReference type="InterPro" id="IPR044731">
    <property type="entry name" value="BDH-like"/>
</dbReference>
<dbReference type="GO" id="GO:0046872">
    <property type="term" value="F:metal ion binding"/>
    <property type="evidence" value="ECO:0007669"/>
    <property type="project" value="InterPro"/>
</dbReference>
<dbReference type="InterPro" id="IPR001670">
    <property type="entry name" value="ADH_Fe/GldA"/>
</dbReference>
<name>A0A1Y2CQG4_9FUNG</name>
<dbReference type="CDD" id="cd08187">
    <property type="entry name" value="BDH"/>
    <property type="match status" value="1"/>
</dbReference>
<proteinExistence type="predicted"/>
<dbReference type="GO" id="GO:1990002">
    <property type="term" value="F:methylglyoxal reductase (NADPH) (acetol producing) activity"/>
    <property type="evidence" value="ECO:0007669"/>
    <property type="project" value="TreeGrafter"/>
</dbReference>
<dbReference type="PANTHER" id="PTHR43633:SF1">
    <property type="entry name" value="ALCOHOL DEHYDROGENASE YQHD"/>
    <property type="match status" value="1"/>
</dbReference>
<evidence type="ECO:0000256" key="2">
    <source>
        <dbReference type="ARBA" id="ARBA00023002"/>
    </source>
</evidence>
<dbReference type="Proteomes" id="UP000193920">
    <property type="component" value="Unassembled WGS sequence"/>
</dbReference>
<keyword evidence="2" id="KW-0560">Oxidoreductase</keyword>
<keyword evidence="6" id="KW-1185">Reference proteome</keyword>
<dbReference type="EMBL" id="MCOG01000100">
    <property type="protein sequence ID" value="ORY49270.1"/>
    <property type="molecule type" value="Genomic_DNA"/>
</dbReference>
<dbReference type="PANTHER" id="PTHR43633">
    <property type="entry name" value="ALCOHOL DEHYDROGENASE YQHD"/>
    <property type="match status" value="1"/>
</dbReference>
<dbReference type="FunFam" id="3.40.50.1970:FF:000003">
    <property type="entry name" value="Alcohol dehydrogenase, iron-containing"/>
    <property type="match status" value="1"/>
</dbReference>
<accession>A0A1Y2CQG4</accession>
<dbReference type="Pfam" id="PF25137">
    <property type="entry name" value="ADH_Fe_C"/>
    <property type="match status" value="1"/>
</dbReference>
<dbReference type="EC" id="1.1.1.1" evidence="1"/>
<dbReference type="GO" id="GO:0008106">
    <property type="term" value="F:alcohol dehydrogenase (NADP+) activity"/>
    <property type="evidence" value="ECO:0007669"/>
    <property type="project" value="TreeGrafter"/>
</dbReference>
<protein>
    <recommendedName>
        <fullName evidence="1">alcohol dehydrogenase</fullName>
        <ecNumber evidence="1">1.1.1.1</ecNumber>
    </recommendedName>
</protein>
<dbReference type="GO" id="GO:1990362">
    <property type="term" value="F:butanol dehydrogenase (NAD+) activity"/>
    <property type="evidence" value="ECO:0007669"/>
    <property type="project" value="InterPro"/>
</dbReference>
<gene>
    <name evidence="5" type="ORF">LY90DRAFT_508753</name>
</gene>
<dbReference type="Pfam" id="PF00465">
    <property type="entry name" value="Fe-ADH"/>
    <property type="match status" value="1"/>
</dbReference>
<dbReference type="InterPro" id="IPR056798">
    <property type="entry name" value="ADH_Fe_C"/>
</dbReference>
<dbReference type="SUPFAM" id="SSF56796">
    <property type="entry name" value="Dehydroquinate synthase-like"/>
    <property type="match status" value="1"/>
</dbReference>
<sequence length="390" mass="43307">MKFDFTFHNPTKIFFGRNSLDNLETELKNYGKKILLAYGGGSIKKNGIYDKVVAILKKCDKEIFECPGILPNPALSKMLEGAKIVRDNNIDLILAVGGGSVVDCAKGISVSAYAEGFDAYQEYWINCGPIRDHKIVPVASVLTMVGTGSEMNGGSVITDVENKIKAGRVFPSQVNPKFSILNPEFTFTVSKYQMVSGIFDIMSHCMEQYFSGDDDNTSDYLIEALLKCVIKSTKVALQDPTNYEARSNIMWCATMALNKVVGCSKEQDWEVHAIEHQLGAYTNCSHGMGLCAISMPYYRFIYKYGLDKFVRFAKVIWNVDDTGKTKEQVALEGIDCLEKFAKESGMVTTLKELGATKEMLPDIANSCNLGGGYKKVTHEEILEVLKQCYE</sequence>
<evidence type="ECO:0000313" key="6">
    <source>
        <dbReference type="Proteomes" id="UP000193920"/>
    </source>
</evidence>
<dbReference type="STRING" id="1754190.A0A1Y2CQG4"/>
<feature type="domain" description="Alcohol dehydrogenase iron-type/glycerol dehydrogenase GldA" evidence="3">
    <location>
        <begin position="10"/>
        <end position="183"/>
    </location>
</feature>
<evidence type="ECO:0000256" key="1">
    <source>
        <dbReference type="ARBA" id="ARBA00013190"/>
    </source>
</evidence>
<organism evidence="5 6">
    <name type="scientific">Neocallimastix californiae</name>
    <dbReference type="NCBI Taxonomy" id="1754190"/>
    <lineage>
        <taxon>Eukaryota</taxon>
        <taxon>Fungi</taxon>
        <taxon>Fungi incertae sedis</taxon>
        <taxon>Chytridiomycota</taxon>
        <taxon>Chytridiomycota incertae sedis</taxon>
        <taxon>Neocallimastigomycetes</taxon>
        <taxon>Neocallimastigales</taxon>
        <taxon>Neocallimastigaceae</taxon>
        <taxon>Neocallimastix</taxon>
    </lineage>
</organism>
<dbReference type="OrthoDB" id="339764at2759"/>
<comment type="caution">
    <text evidence="5">The sequence shown here is derived from an EMBL/GenBank/DDBJ whole genome shotgun (WGS) entry which is preliminary data.</text>
</comment>
<dbReference type="Gene3D" id="3.40.50.1970">
    <property type="match status" value="1"/>
</dbReference>
<reference evidence="5 6" key="1">
    <citation type="submission" date="2016-08" db="EMBL/GenBank/DDBJ databases">
        <title>A Parts List for Fungal Cellulosomes Revealed by Comparative Genomics.</title>
        <authorList>
            <consortium name="DOE Joint Genome Institute"/>
            <person name="Haitjema C.H."/>
            <person name="Gilmore S.P."/>
            <person name="Henske J.K."/>
            <person name="Solomon K.V."/>
            <person name="De Groot R."/>
            <person name="Kuo A."/>
            <person name="Mondo S.J."/>
            <person name="Salamov A.A."/>
            <person name="Labutti K."/>
            <person name="Zhao Z."/>
            <person name="Chiniquy J."/>
            <person name="Barry K."/>
            <person name="Brewer H.M."/>
            <person name="Purvine S.O."/>
            <person name="Wright A.T."/>
            <person name="Boxma B."/>
            <person name="Van Alen T."/>
            <person name="Hackstein J.H."/>
            <person name="Baker S.E."/>
            <person name="Grigoriev I.V."/>
            <person name="O'Malley M.A."/>
        </authorList>
    </citation>
    <scope>NUCLEOTIDE SEQUENCE [LARGE SCALE GENOMIC DNA]</scope>
    <source>
        <strain evidence="5 6">G1</strain>
    </source>
</reference>
<dbReference type="GO" id="GO:0005829">
    <property type="term" value="C:cytosol"/>
    <property type="evidence" value="ECO:0007669"/>
    <property type="project" value="TreeGrafter"/>
</dbReference>
<evidence type="ECO:0000259" key="3">
    <source>
        <dbReference type="Pfam" id="PF00465"/>
    </source>
</evidence>
<dbReference type="Gene3D" id="1.20.1090.10">
    <property type="entry name" value="Dehydroquinate synthase-like - alpha domain"/>
    <property type="match status" value="1"/>
</dbReference>
<dbReference type="AlphaFoldDB" id="A0A1Y2CQG4"/>